<dbReference type="RefSeq" id="WP_317772692.1">
    <property type="nucleotide sequence ID" value="NZ_JAWMAJ010000067.1"/>
</dbReference>
<dbReference type="PANTHER" id="PTHR47751">
    <property type="entry name" value="SUPERFAMILY HYDROLASE, PUTATIVE (AFU_ORTHOLOGUE AFUA_2G16580)-RELATED"/>
    <property type="match status" value="1"/>
</dbReference>
<name>A0ABU4FCZ9_9ACTN</name>
<accession>A0ABU4FCZ9</accession>
<dbReference type="PANTHER" id="PTHR47751:SF1">
    <property type="entry name" value="SUPERFAMILY HYDROLASE, PUTATIVE (AFU_ORTHOLOGUE AFUA_2G16580)-RELATED"/>
    <property type="match status" value="1"/>
</dbReference>
<dbReference type="GO" id="GO:0016787">
    <property type="term" value="F:hydrolase activity"/>
    <property type="evidence" value="ECO:0007669"/>
    <property type="project" value="UniProtKB-KW"/>
</dbReference>
<dbReference type="InterPro" id="IPR000073">
    <property type="entry name" value="AB_hydrolase_1"/>
</dbReference>
<feature type="domain" description="AB hydrolase-1" evidence="1">
    <location>
        <begin position="53"/>
        <end position="277"/>
    </location>
</feature>
<proteinExistence type="predicted"/>
<dbReference type="Gene3D" id="1.10.10.800">
    <property type="match status" value="1"/>
</dbReference>
<keyword evidence="3" id="KW-1185">Reference proteome</keyword>
<evidence type="ECO:0000313" key="2">
    <source>
        <dbReference type="EMBL" id="MDV7218463.1"/>
    </source>
</evidence>
<dbReference type="SUPFAM" id="SSF53474">
    <property type="entry name" value="alpha/beta-Hydrolases"/>
    <property type="match status" value="1"/>
</dbReference>
<dbReference type="Proteomes" id="UP001187346">
    <property type="component" value="Unassembled WGS sequence"/>
</dbReference>
<comment type="caution">
    <text evidence="2">The sequence shown here is derived from an EMBL/GenBank/DDBJ whole genome shotgun (WGS) entry which is preliminary data.</text>
</comment>
<evidence type="ECO:0000259" key="1">
    <source>
        <dbReference type="Pfam" id="PF12697"/>
    </source>
</evidence>
<dbReference type="EMBL" id="JAWMAJ010000067">
    <property type="protein sequence ID" value="MDV7218463.1"/>
    <property type="molecule type" value="Genomic_DNA"/>
</dbReference>
<dbReference type="Gene3D" id="3.40.50.1820">
    <property type="entry name" value="alpha/beta hydrolase"/>
    <property type="match status" value="1"/>
</dbReference>
<dbReference type="InterPro" id="IPR051411">
    <property type="entry name" value="Polyketide_trans_af380"/>
</dbReference>
<sequence>MRQDIGFRSNGRHLLGHLYLPDEHTVGERLPAVVVVGPASGTKGQVPAVYAERLSALGYAALAFDHTGYGESEGYPRSDEDPFAKIEDVKNAVTFLTSRAEVDAARIAAVGVCAGGGYVPAAAVADRRIKAVATASGLPDLRATVLAAGDWRAIMGAAQGARESYRATGRPVHVPFLEDGPLDPWRENGKKFYLTDRNQDPNWRNETLLWSYDKMVQFSALDTIELLAPTPLLLIAGTAAETLAQSEAAHAKAHEPKELFLIEGGTHFDLYDRPEYVGPAIARIDAFLKQHLS</sequence>
<gene>
    <name evidence="2" type="ORF">R5A26_21185</name>
</gene>
<organism evidence="2 3">
    <name type="scientific">Streptomyces prunicolor</name>
    <dbReference type="NCBI Taxonomy" id="67348"/>
    <lineage>
        <taxon>Bacteria</taxon>
        <taxon>Bacillati</taxon>
        <taxon>Actinomycetota</taxon>
        <taxon>Actinomycetes</taxon>
        <taxon>Kitasatosporales</taxon>
        <taxon>Streptomycetaceae</taxon>
        <taxon>Streptomyces</taxon>
    </lineage>
</organism>
<dbReference type="Pfam" id="PF12697">
    <property type="entry name" value="Abhydrolase_6"/>
    <property type="match status" value="1"/>
</dbReference>
<protein>
    <submittedName>
        <fullName evidence="2">Alpha/beta hydrolase</fullName>
    </submittedName>
</protein>
<evidence type="ECO:0000313" key="3">
    <source>
        <dbReference type="Proteomes" id="UP001187346"/>
    </source>
</evidence>
<keyword evidence="2" id="KW-0378">Hydrolase</keyword>
<reference evidence="2 3" key="1">
    <citation type="submission" date="2023-10" db="EMBL/GenBank/DDBJ databases">
        <title>Characterization of rhizosphere-enriched actinobacteria from wheat plants lab-grown on chernevaya soil.</title>
        <authorList>
            <person name="Tikhonova E.N."/>
            <person name="Konopkin A."/>
            <person name="Kravchenko I.K."/>
        </authorList>
    </citation>
    <scope>NUCLEOTIDE SEQUENCE [LARGE SCALE GENOMIC DNA]</scope>
    <source>
        <strain evidence="2 3">RR29</strain>
    </source>
</reference>
<dbReference type="InterPro" id="IPR029058">
    <property type="entry name" value="AB_hydrolase_fold"/>
</dbReference>